<dbReference type="OrthoDB" id="5428259at2759"/>
<dbReference type="InterPro" id="IPR001330">
    <property type="entry name" value="Prenyltrans"/>
</dbReference>
<dbReference type="PANTHER" id="PTHR11774:SF11">
    <property type="entry name" value="GERANYLGERANYL TRANSFERASE TYPE-2 SUBUNIT BETA"/>
    <property type="match status" value="1"/>
</dbReference>
<dbReference type="STRING" id="619300.G3AIV9"/>
<dbReference type="HOGENOM" id="CLU_028946_3_0_1"/>
<sequence length="327" mass="37105">MTDVTFVKDKHIQYVIEQDSHRSFEYWLSEHLRMNGLYWGITTLATINSLDALPKAEVIDFILSCWDDKSGGFGSFPKHDSHILSTLSALQVLRIYDNELTMISSEKRTKLVKFIKELQLPDGSFQGDRFGEVDTRFVYTAISALSLLDELTKEIADPAVDFIMKCRNFDGSFGMVPGAESHAAQVFVCVGTLAITDNLHLINQDIKLASWLSERQVLPSGGFNGRPEKLPDVCYSWWVLSSLAILNKKHWVDLEKLEGFILSAQDLKEGGISDRPDNATDIYHTCFGITGLSLIDWKKYNFKEIDPIYCMPVEVTKNFKKWKNLSS</sequence>
<dbReference type="GO" id="GO:0005968">
    <property type="term" value="C:Rab-protein geranylgeranyltransferase complex"/>
    <property type="evidence" value="ECO:0007669"/>
    <property type="project" value="UniProtKB-UniRule"/>
</dbReference>
<dbReference type="SUPFAM" id="SSF48239">
    <property type="entry name" value="Terpenoid cyclases/Protein prenyltransferases"/>
    <property type="match status" value="1"/>
</dbReference>
<dbReference type="eggNOG" id="KOG0366">
    <property type="taxonomic scope" value="Eukaryota"/>
</dbReference>
<keyword evidence="5" id="KW-0677">Repeat</keyword>
<dbReference type="InterPro" id="IPR045089">
    <property type="entry name" value="PGGT1B-like"/>
</dbReference>
<comment type="function">
    <text evidence="8">Catalyzes the transfer of a geranylgeranyl moiety from geranylgeranyl diphosphate to both cysteines of proteins with the C-terminal sequence -XXCC, -XCXC and -CCXX.</text>
</comment>
<keyword evidence="3 8" id="KW-0808">Transferase</keyword>
<dbReference type="InterPro" id="IPR026873">
    <property type="entry name" value="Ptb1"/>
</dbReference>
<dbReference type="InterPro" id="IPR008930">
    <property type="entry name" value="Terpenoid_cyclase/PrenylTrfase"/>
</dbReference>
<keyword evidence="6 8" id="KW-0862">Zinc</keyword>
<dbReference type="KEGG" id="spaa:SPAPADRAFT_59130"/>
<dbReference type="InParanoid" id="G3AIV9"/>
<dbReference type="CDD" id="cd02894">
    <property type="entry name" value="GGTase-II"/>
    <property type="match status" value="1"/>
</dbReference>
<dbReference type="GeneID" id="18872787"/>
<evidence type="ECO:0000313" key="11">
    <source>
        <dbReference type="Proteomes" id="UP000000709"/>
    </source>
</evidence>
<name>G3AIV9_SPAPN</name>
<proteinExistence type="inferred from homology"/>
<dbReference type="FunCoup" id="G3AIV9">
    <property type="interactions" value="311"/>
</dbReference>
<evidence type="ECO:0000256" key="7">
    <source>
        <dbReference type="ARBA" id="ARBA00047658"/>
    </source>
</evidence>
<dbReference type="OMA" id="VKRCQCP"/>
<evidence type="ECO:0000256" key="6">
    <source>
        <dbReference type="ARBA" id="ARBA00022833"/>
    </source>
</evidence>
<evidence type="ECO:0000256" key="3">
    <source>
        <dbReference type="ARBA" id="ARBA00022679"/>
    </source>
</evidence>
<comment type="similarity">
    <text evidence="1 8">Belongs to the protein prenyltransferase subunit beta family.</text>
</comment>
<dbReference type="Gene3D" id="1.50.10.20">
    <property type="match status" value="1"/>
</dbReference>
<dbReference type="GO" id="GO:0004663">
    <property type="term" value="F:Rab geranylgeranyltransferase activity"/>
    <property type="evidence" value="ECO:0007669"/>
    <property type="project" value="UniProtKB-UniRule"/>
</dbReference>
<dbReference type="PANTHER" id="PTHR11774">
    <property type="entry name" value="GERANYLGERANYL TRANSFERASE TYPE BETA SUBUNIT"/>
    <property type="match status" value="1"/>
</dbReference>
<organism evidence="11">
    <name type="scientific">Spathaspora passalidarum (strain NRRL Y-27907 / 11-Y1)</name>
    <dbReference type="NCBI Taxonomy" id="619300"/>
    <lineage>
        <taxon>Eukaryota</taxon>
        <taxon>Fungi</taxon>
        <taxon>Dikarya</taxon>
        <taxon>Ascomycota</taxon>
        <taxon>Saccharomycotina</taxon>
        <taxon>Pichiomycetes</taxon>
        <taxon>Debaryomycetaceae</taxon>
        <taxon>Spathaspora</taxon>
    </lineage>
</organism>
<dbReference type="AlphaFoldDB" id="G3AIV9"/>
<comment type="catalytic activity">
    <reaction evidence="7 8">
        <text>geranylgeranyl diphosphate + L-cysteinyl-[protein] = S-geranylgeranyl-L-cysteinyl-[protein] + diphosphate</text>
        <dbReference type="Rhea" id="RHEA:21240"/>
        <dbReference type="Rhea" id="RHEA-COMP:10131"/>
        <dbReference type="Rhea" id="RHEA-COMP:11537"/>
        <dbReference type="ChEBI" id="CHEBI:29950"/>
        <dbReference type="ChEBI" id="CHEBI:33019"/>
        <dbReference type="ChEBI" id="CHEBI:57533"/>
        <dbReference type="ChEBI" id="CHEBI:86021"/>
        <dbReference type="EC" id="2.5.1.60"/>
    </reaction>
</comment>
<dbReference type="Proteomes" id="UP000000709">
    <property type="component" value="Unassembled WGS sequence"/>
</dbReference>
<keyword evidence="2 8" id="KW-0637">Prenyltransferase</keyword>
<dbReference type="EC" id="2.5.1.60" evidence="8"/>
<keyword evidence="11" id="KW-1185">Reference proteome</keyword>
<evidence type="ECO:0000256" key="8">
    <source>
        <dbReference type="RuleBase" id="RU365076"/>
    </source>
</evidence>
<gene>
    <name evidence="10" type="ORF">SPAPADRAFT_59130</name>
</gene>
<dbReference type="Pfam" id="PF00432">
    <property type="entry name" value="Prenyltrans"/>
    <property type="match status" value="1"/>
</dbReference>
<evidence type="ECO:0000256" key="5">
    <source>
        <dbReference type="ARBA" id="ARBA00022737"/>
    </source>
</evidence>
<dbReference type="RefSeq" id="XP_007373354.1">
    <property type="nucleotide sequence ID" value="XM_007373292.1"/>
</dbReference>
<protein>
    <recommendedName>
        <fullName evidence="8">Geranylgeranyl transferase type-2 subunit beta</fullName>
        <ecNumber evidence="8">2.5.1.60</ecNumber>
    </recommendedName>
</protein>
<evidence type="ECO:0000313" key="10">
    <source>
        <dbReference type="EMBL" id="EGW33770.1"/>
    </source>
</evidence>
<dbReference type="GO" id="GO:0046872">
    <property type="term" value="F:metal ion binding"/>
    <property type="evidence" value="ECO:0007669"/>
    <property type="project" value="UniProtKB-KW"/>
</dbReference>
<evidence type="ECO:0000259" key="9">
    <source>
        <dbReference type="Pfam" id="PF00432"/>
    </source>
</evidence>
<accession>G3AIV9</accession>
<evidence type="ECO:0000256" key="2">
    <source>
        <dbReference type="ARBA" id="ARBA00022602"/>
    </source>
</evidence>
<reference evidence="10 11" key="1">
    <citation type="journal article" date="2011" name="Proc. Natl. Acad. Sci. U.S.A.">
        <title>Comparative genomics of xylose-fermenting fungi for enhanced biofuel production.</title>
        <authorList>
            <person name="Wohlbach D.J."/>
            <person name="Kuo A."/>
            <person name="Sato T.K."/>
            <person name="Potts K.M."/>
            <person name="Salamov A.A."/>
            <person name="LaButti K.M."/>
            <person name="Sun H."/>
            <person name="Clum A."/>
            <person name="Pangilinan J.L."/>
            <person name="Lindquist E.A."/>
            <person name="Lucas S."/>
            <person name="Lapidus A."/>
            <person name="Jin M."/>
            <person name="Gunawan C."/>
            <person name="Balan V."/>
            <person name="Dale B.E."/>
            <person name="Jeffries T.W."/>
            <person name="Zinkel R."/>
            <person name="Barry K.W."/>
            <person name="Grigoriev I.V."/>
            <person name="Gasch A.P."/>
        </authorList>
    </citation>
    <scope>NUCLEOTIDE SEQUENCE [LARGE SCALE GENOMIC DNA]</scope>
    <source>
        <strain evidence="11">NRRL Y-27907 / 11-Y1</strain>
    </source>
</reference>
<comment type="cofactor">
    <cofactor evidence="8">
        <name>Zn(2+)</name>
        <dbReference type="ChEBI" id="CHEBI:29105"/>
    </cofactor>
    <text evidence="8">Binds 1 zinc ion per subunit.</text>
</comment>
<evidence type="ECO:0000256" key="4">
    <source>
        <dbReference type="ARBA" id="ARBA00022723"/>
    </source>
</evidence>
<evidence type="ECO:0000256" key="1">
    <source>
        <dbReference type="ARBA" id="ARBA00010497"/>
    </source>
</evidence>
<feature type="domain" description="Prenyltransferase alpha-alpha toroid" evidence="9">
    <location>
        <begin position="7"/>
        <end position="311"/>
    </location>
</feature>
<dbReference type="EMBL" id="GL996500">
    <property type="protein sequence ID" value="EGW33770.1"/>
    <property type="molecule type" value="Genomic_DNA"/>
</dbReference>
<dbReference type="FunFam" id="1.50.10.20:FF:000028">
    <property type="entry name" value="Geranylgeranyl transferase type-2 subunit beta"/>
    <property type="match status" value="1"/>
</dbReference>
<keyword evidence="4 8" id="KW-0479">Metal-binding</keyword>